<keyword evidence="4" id="KW-1185">Reference proteome</keyword>
<dbReference type="InterPro" id="IPR033786">
    <property type="entry name" value="TTHB210-like"/>
</dbReference>
<evidence type="ECO:0000259" key="2">
    <source>
        <dbReference type="Pfam" id="PF18197"/>
    </source>
</evidence>
<evidence type="ECO:0000313" key="4">
    <source>
        <dbReference type="Proteomes" id="UP001597544"/>
    </source>
</evidence>
<dbReference type="CDD" id="cd11669">
    <property type="entry name" value="TTHB210-like"/>
    <property type="match status" value="1"/>
</dbReference>
<feature type="chain" id="PRO_5045222428" evidence="1">
    <location>
        <begin position="25"/>
        <end position="277"/>
    </location>
</feature>
<name>A0ABW5IS66_9BACT</name>
<keyword evidence="1" id="KW-0732">Signal</keyword>
<feature type="domain" description="TTHB210-like" evidence="2">
    <location>
        <begin position="74"/>
        <end position="118"/>
    </location>
</feature>
<dbReference type="RefSeq" id="WP_377511724.1">
    <property type="nucleotide sequence ID" value="NZ_JBHULU010000027.1"/>
</dbReference>
<dbReference type="InterPro" id="IPR040832">
    <property type="entry name" value="TTHB210-like_dom"/>
</dbReference>
<dbReference type="Pfam" id="PF18197">
    <property type="entry name" value="TTHB210-like"/>
    <property type="match status" value="1"/>
</dbReference>
<organism evidence="3 4">
    <name type="scientific">Pontibacter locisalis</name>
    <dbReference type="NCBI Taxonomy" id="1719035"/>
    <lineage>
        <taxon>Bacteria</taxon>
        <taxon>Pseudomonadati</taxon>
        <taxon>Bacteroidota</taxon>
        <taxon>Cytophagia</taxon>
        <taxon>Cytophagales</taxon>
        <taxon>Hymenobacteraceae</taxon>
        <taxon>Pontibacter</taxon>
    </lineage>
</organism>
<feature type="signal peptide" evidence="1">
    <location>
        <begin position="1"/>
        <end position="24"/>
    </location>
</feature>
<dbReference type="EMBL" id="JBHULU010000027">
    <property type="protein sequence ID" value="MFD2515931.1"/>
    <property type="molecule type" value="Genomic_DNA"/>
</dbReference>
<gene>
    <name evidence="3" type="ORF">ACFSRY_18815</name>
</gene>
<proteinExistence type="predicted"/>
<reference evidence="4" key="1">
    <citation type="journal article" date="2019" name="Int. J. Syst. Evol. Microbiol.">
        <title>The Global Catalogue of Microorganisms (GCM) 10K type strain sequencing project: providing services to taxonomists for standard genome sequencing and annotation.</title>
        <authorList>
            <consortium name="The Broad Institute Genomics Platform"/>
            <consortium name="The Broad Institute Genome Sequencing Center for Infectious Disease"/>
            <person name="Wu L."/>
            <person name="Ma J."/>
        </authorList>
    </citation>
    <scope>NUCLEOTIDE SEQUENCE [LARGE SCALE GENOMIC DNA]</scope>
    <source>
        <strain evidence="4">KCTC 42498</strain>
    </source>
</reference>
<accession>A0ABW5IS66</accession>
<protein>
    <submittedName>
        <fullName evidence="3">DUF5602 domain-containing protein</fullName>
    </submittedName>
</protein>
<sequence length="277" mass="30694">MIKLKSGSYKLLATSLLLSSLAMFGCESQEDVQPNALQATSQQELRKAETTTYYGPTTLALGGTARTWVEMVGGKPSAIGVDLSREALQNLPHMMQGYVLEMPGQARATGIKTIAFDWNPMGHEPEGVYSRPHFDFHFYMMTEGQLKRIEGGIDEGAYTLIEKGVLPSVYTFGPVPFAVPQMGVHWSDIRSPEFSPAGFSRTFIYGSSKDKITFLEPMITLEYLMSLKTGESVKLPVPSLLIHETPGYYPASYTVSRSADGTYTIALTDLEWHNRNR</sequence>
<comment type="caution">
    <text evidence="3">The sequence shown here is derived from an EMBL/GenBank/DDBJ whole genome shotgun (WGS) entry which is preliminary data.</text>
</comment>
<dbReference type="Proteomes" id="UP001597544">
    <property type="component" value="Unassembled WGS sequence"/>
</dbReference>
<dbReference type="PROSITE" id="PS51257">
    <property type="entry name" value="PROKAR_LIPOPROTEIN"/>
    <property type="match status" value="1"/>
</dbReference>
<evidence type="ECO:0000313" key="3">
    <source>
        <dbReference type="EMBL" id="MFD2515931.1"/>
    </source>
</evidence>
<evidence type="ECO:0000256" key="1">
    <source>
        <dbReference type="SAM" id="SignalP"/>
    </source>
</evidence>